<dbReference type="eggNOG" id="arCOG04755">
    <property type="taxonomic scope" value="Archaea"/>
</dbReference>
<dbReference type="STRING" id="547559.Nmag_2193"/>
<dbReference type="EMBL" id="AOHS01000033">
    <property type="protein sequence ID" value="ELY30066.1"/>
    <property type="molecule type" value="Genomic_DNA"/>
</dbReference>
<dbReference type="PaxDb" id="547559-Nmag_2193"/>
<evidence type="ECO:0000313" key="3">
    <source>
        <dbReference type="EMBL" id="ADD05760.1"/>
    </source>
</evidence>
<dbReference type="Pfam" id="PF04367">
    <property type="entry name" value="DUF502"/>
    <property type="match status" value="1"/>
</dbReference>
<feature type="transmembrane region" description="Helical" evidence="2">
    <location>
        <begin position="15"/>
        <end position="43"/>
    </location>
</feature>
<gene>
    <name evidence="3" type="ordered locus">Nmag_2193</name>
    <name evidence="4" type="ORF">C500_09447</name>
</gene>
<dbReference type="OrthoDB" id="51558at2157"/>
<reference evidence="3 5" key="2">
    <citation type="journal article" date="2012" name="BMC Genomics">
        <title>A comparative genomics perspective on the genetic content of the alkaliphilic haloarchaeon Natrialba magadii ATCC 43099T.</title>
        <authorList>
            <person name="Siddaramappa S."/>
            <person name="Challacombe J.F."/>
            <person name="Decastro R.E."/>
            <person name="Pfeiffer F."/>
            <person name="Sastre D.E."/>
            <person name="Gimenez M.I."/>
            <person name="Paggi R.A."/>
            <person name="Detter J.C."/>
            <person name="Davenport K.W."/>
            <person name="Goodwin L.A."/>
            <person name="Kyrpides N."/>
            <person name="Tapia R."/>
            <person name="Pitluck S."/>
            <person name="Lucas S."/>
            <person name="Woyke T."/>
            <person name="Maupin-Furlow J.A."/>
        </authorList>
    </citation>
    <scope>NUCLEOTIDE SEQUENCE [LARGE SCALE GENOMIC DNA]</scope>
    <source>
        <strain evidence="3">ATCC 43099</strain>
        <strain evidence="5">ATCC 43099 / DSM 3394 / CCM 3739 / CIP 104546 / IAM 13178 / JCM 8861 / NBRC 102185 / NCIMB 2190 / MS3</strain>
    </source>
</reference>
<protein>
    <submittedName>
        <fullName evidence="3">DUF502 family protein</fullName>
    </submittedName>
</protein>
<dbReference type="PANTHER" id="PTHR31876:SF26">
    <property type="entry name" value="PROTEIN LIKE COV 2"/>
    <property type="match status" value="1"/>
</dbReference>
<keyword evidence="5" id="KW-1185">Reference proteome</keyword>
<dbReference type="HOGENOM" id="CLU_068050_2_1_2"/>
<organism evidence="3 5">
    <name type="scientific">Natrialba magadii (strain ATCC 43099 / DSM 3394 / CCM 3739 / CIP 104546 / IAM 13178 / JCM 8861 / NBRC 102185 / NCIMB 2190 / MS3)</name>
    <name type="common">Natronobacterium magadii</name>
    <dbReference type="NCBI Taxonomy" id="547559"/>
    <lineage>
        <taxon>Archaea</taxon>
        <taxon>Methanobacteriati</taxon>
        <taxon>Methanobacteriota</taxon>
        <taxon>Stenosarchaea group</taxon>
        <taxon>Halobacteria</taxon>
        <taxon>Halobacteriales</taxon>
        <taxon>Natrialbaceae</taxon>
        <taxon>Natrialba</taxon>
    </lineage>
</organism>
<keyword evidence="2" id="KW-1133">Transmembrane helix</keyword>
<feature type="transmembrane region" description="Helical" evidence="2">
    <location>
        <begin position="63"/>
        <end position="85"/>
    </location>
</feature>
<evidence type="ECO:0000313" key="6">
    <source>
        <dbReference type="Proteomes" id="UP000011543"/>
    </source>
</evidence>
<dbReference type="InterPro" id="IPR007462">
    <property type="entry name" value="COV1-like"/>
</dbReference>
<dbReference type="EMBL" id="CP001932">
    <property type="protein sequence ID" value="ADD05760.1"/>
    <property type="molecule type" value="Genomic_DNA"/>
</dbReference>
<name>D3SW99_NATMM</name>
<feature type="compositionally biased region" description="Polar residues" evidence="1">
    <location>
        <begin position="213"/>
        <end position="223"/>
    </location>
</feature>
<proteinExistence type="predicted"/>
<dbReference type="Proteomes" id="UP000011543">
    <property type="component" value="Unassembled WGS sequence"/>
</dbReference>
<reference evidence="5" key="1">
    <citation type="submission" date="2010-02" db="EMBL/GenBank/DDBJ databases">
        <title>Complete sequence of chromosome of Natrialba magadii ATCC 43099.</title>
        <authorList>
            <consortium name="US DOE Joint Genome Institute"/>
            <person name="Lucas S."/>
            <person name="Copeland A."/>
            <person name="Lapidus A."/>
            <person name="Cheng J.-F."/>
            <person name="Bruce D."/>
            <person name="Goodwin L."/>
            <person name="Pitluck S."/>
            <person name="Davenport K."/>
            <person name="Saunders E."/>
            <person name="Detter J.C."/>
            <person name="Han C."/>
            <person name="Tapia R."/>
            <person name="Land M."/>
            <person name="Hauser L."/>
            <person name="Kyrpides N."/>
            <person name="Mikhailova N."/>
            <person name="De Castro R.E."/>
            <person name="Maupin-Furlow J.A."/>
            <person name="Woyke T."/>
        </authorList>
    </citation>
    <scope>NUCLEOTIDE SEQUENCE [LARGE SCALE GENOMIC DNA]</scope>
    <source>
        <strain evidence="5">ATCC 43099 / DSM 3394 / CCM 3739 / CIP 104546 / IAM 13178 / JCM 8861 / NBRC 102185 / NCIMB 2190 / MS3</strain>
    </source>
</reference>
<keyword evidence="2" id="KW-0812">Transmembrane</keyword>
<dbReference type="GeneID" id="8825039"/>
<evidence type="ECO:0000313" key="4">
    <source>
        <dbReference type="EMBL" id="ELY30066.1"/>
    </source>
</evidence>
<keyword evidence="2" id="KW-0472">Membrane</keyword>
<accession>D3SW99</accession>
<dbReference type="Proteomes" id="UP000001879">
    <property type="component" value="Chromosome"/>
</dbReference>
<reference evidence="4 6" key="3">
    <citation type="journal article" date="2014" name="PLoS Genet.">
        <title>Phylogenetically driven sequencing of extremely halophilic archaea reveals strategies for static and dynamic osmo-response.</title>
        <authorList>
            <person name="Becker E.A."/>
            <person name="Seitzer P.M."/>
            <person name="Tritt A."/>
            <person name="Larsen D."/>
            <person name="Krusor M."/>
            <person name="Yao A.I."/>
            <person name="Wu D."/>
            <person name="Madern D."/>
            <person name="Eisen J.A."/>
            <person name="Darling A.E."/>
            <person name="Facciotti M.T."/>
        </authorList>
    </citation>
    <scope>NUCLEOTIDE SEQUENCE [LARGE SCALE GENOMIC DNA]</scope>
    <source>
        <strain evidence="6">ATCC 43099 / DSM 3394 / CCM 3739 / CIP 104546 / IAM 13178 / JCM 8861 / NBRC 102185 / NCIMB 2190 / MS3</strain>
        <strain evidence="4">MS-3</strain>
    </source>
</reference>
<sequence>MVEFWARLQSSLKRWLINGIAITIPLVITLLILIVVVDFVLGILSPIVEGIIFLLPNDPPTTVVQFVTLASLVGFFLLVGIVAEYTPGRHISKRLHATMETIPGISTVYKSIRRASHMLLDDDTDQFEDVKLVEFPHEGAYMLAFLTAQTPPVIEAQADEGKMVTIMVPLGPNPTTNGFVMHVPAKNVYDIDITVEEAIRSIATLGVASSELGTQAAASSSEPADNLDTESSRH</sequence>
<evidence type="ECO:0000256" key="2">
    <source>
        <dbReference type="SAM" id="Phobius"/>
    </source>
</evidence>
<feature type="region of interest" description="Disordered" evidence="1">
    <location>
        <begin position="213"/>
        <end position="234"/>
    </location>
</feature>
<dbReference type="KEGG" id="nmg:Nmag_2193"/>
<reference evidence="3" key="4">
    <citation type="submission" date="2016-09" db="EMBL/GenBank/DDBJ databases">
        <authorList>
            <person name="Pfeiffer F."/>
        </authorList>
    </citation>
    <scope>NUCLEOTIDE SEQUENCE</scope>
    <source>
        <strain evidence="3">ATCC 43099</strain>
    </source>
</reference>
<dbReference type="AlphaFoldDB" id="D3SW99"/>
<dbReference type="PANTHER" id="PTHR31876">
    <property type="entry name" value="COV-LIKE PROTEIN 1"/>
    <property type="match status" value="1"/>
</dbReference>
<evidence type="ECO:0000313" key="5">
    <source>
        <dbReference type="Proteomes" id="UP000001879"/>
    </source>
</evidence>
<evidence type="ECO:0000256" key="1">
    <source>
        <dbReference type="SAM" id="MobiDB-lite"/>
    </source>
</evidence>
<dbReference type="RefSeq" id="WP_004215619.1">
    <property type="nucleotide sequence ID" value="NC_013922.1"/>
</dbReference>
<dbReference type="PATRIC" id="fig|547559.17.peg.1859"/>